<feature type="chain" id="PRO_5006159707" description="Actin cortical patch SUR7/pH-response regulator PalI" evidence="2">
    <location>
        <begin position="31"/>
        <end position="297"/>
    </location>
</feature>
<reference evidence="3 4" key="1">
    <citation type="journal article" date="2015" name="Front. Microbiol.">
        <title>Genome sequence of the plant growth promoting endophytic yeast Rhodotorula graminis WP1.</title>
        <authorList>
            <person name="Firrincieli A."/>
            <person name="Otillar R."/>
            <person name="Salamov A."/>
            <person name="Schmutz J."/>
            <person name="Khan Z."/>
            <person name="Redman R.S."/>
            <person name="Fleck N.D."/>
            <person name="Lindquist E."/>
            <person name="Grigoriev I.V."/>
            <person name="Doty S.L."/>
        </authorList>
    </citation>
    <scope>NUCLEOTIDE SEQUENCE [LARGE SCALE GENOMIC DNA]</scope>
    <source>
        <strain evidence="3 4">WP1</strain>
    </source>
</reference>
<evidence type="ECO:0000256" key="1">
    <source>
        <dbReference type="SAM" id="Phobius"/>
    </source>
</evidence>
<evidence type="ECO:0008006" key="5">
    <source>
        <dbReference type="Google" id="ProtNLM"/>
    </source>
</evidence>
<dbReference type="GO" id="GO:0031505">
    <property type="term" value="P:fungal-type cell wall organization"/>
    <property type="evidence" value="ECO:0007669"/>
    <property type="project" value="TreeGrafter"/>
</dbReference>
<evidence type="ECO:0000313" key="4">
    <source>
        <dbReference type="Proteomes" id="UP000053890"/>
    </source>
</evidence>
<dbReference type="Gene3D" id="1.20.140.150">
    <property type="match status" value="1"/>
</dbReference>
<keyword evidence="1" id="KW-0472">Membrane</keyword>
<feature type="transmembrane region" description="Helical" evidence="1">
    <location>
        <begin position="166"/>
        <end position="187"/>
    </location>
</feature>
<dbReference type="InterPro" id="IPR009571">
    <property type="entry name" value="SUR7/Rim9-like_fungi"/>
</dbReference>
<feature type="signal peptide" evidence="2">
    <location>
        <begin position="1"/>
        <end position="30"/>
    </location>
</feature>
<dbReference type="InterPro" id="IPR052413">
    <property type="entry name" value="SUR7_domain"/>
</dbReference>
<dbReference type="Pfam" id="PF06687">
    <property type="entry name" value="SUR7"/>
    <property type="match status" value="1"/>
</dbReference>
<sequence length="297" mass="31540">MPGFCASLGLTFSFAAVVLLVFGQVSQINSDLIPRHLRIVSIDTSGLGVAVASAARAATGGIQIANVSDIYATTGVGEDYFVKATGASPHTGLYKGYEWGLWSYCTTQGDLGDKRSYCYTRSIHPTFQPAQVLLQDVDTQYADLLRQVLPNNVFTADAYLGEWTKAASYLIMAGSLCAALTAIVGFFARRGAFVLATLLNLAAFVGLFAGSIIWTVIVARARSAINDATAEGTDVGITLEYGNALWIMWAATVLSLASVVPLAFACCTGRSGTERTERIKAYAPPSEVLVVAPKQLQ</sequence>
<gene>
    <name evidence="3" type="ORF">RHOBADRAFT_65554</name>
</gene>
<evidence type="ECO:0000256" key="2">
    <source>
        <dbReference type="SAM" id="SignalP"/>
    </source>
</evidence>
<name>A0A0P9IU32_RHOGW</name>
<dbReference type="AlphaFoldDB" id="A0A0P9IU32"/>
<feature type="transmembrane region" description="Helical" evidence="1">
    <location>
        <begin position="194"/>
        <end position="217"/>
    </location>
</feature>
<dbReference type="OrthoDB" id="3349852at2759"/>
<accession>A0A0P9IU32</accession>
<dbReference type="RefSeq" id="XP_018268976.1">
    <property type="nucleotide sequence ID" value="XM_018418731.1"/>
</dbReference>
<dbReference type="EMBL" id="KQ474085">
    <property type="protein sequence ID" value="KPV72927.1"/>
    <property type="molecule type" value="Genomic_DNA"/>
</dbReference>
<keyword evidence="1" id="KW-0812">Transmembrane</keyword>
<organism evidence="3 4">
    <name type="scientific">Rhodotorula graminis (strain WP1)</name>
    <dbReference type="NCBI Taxonomy" id="578459"/>
    <lineage>
        <taxon>Eukaryota</taxon>
        <taxon>Fungi</taxon>
        <taxon>Dikarya</taxon>
        <taxon>Basidiomycota</taxon>
        <taxon>Pucciniomycotina</taxon>
        <taxon>Microbotryomycetes</taxon>
        <taxon>Sporidiobolales</taxon>
        <taxon>Sporidiobolaceae</taxon>
        <taxon>Rhodotorula</taxon>
    </lineage>
</organism>
<keyword evidence="1" id="KW-1133">Transmembrane helix</keyword>
<keyword evidence="2" id="KW-0732">Signal</keyword>
<feature type="transmembrane region" description="Helical" evidence="1">
    <location>
        <begin position="246"/>
        <end position="268"/>
    </location>
</feature>
<proteinExistence type="predicted"/>
<dbReference type="Proteomes" id="UP000053890">
    <property type="component" value="Unassembled WGS sequence"/>
</dbReference>
<dbReference type="PANTHER" id="PTHR28019:SF2">
    <property type="entry name" value="CELL MEMBRANE PROTEIN YLR413W-RELATED"/>
    <property type="match status" value="1"/>
</dbReference>
<evidence type="ECO:0000313" key="3">
    <source>
        <dbReference type="EMBL" id="KPV72927.1"/>
    </source>
</evidence>
<protein>
    <recommendedName>
        <fullName evidence="5">Actin cortical patch SUR7/pH-response regulator PalI</fullName>
    </recommendedName>
</protein>
<dbReference type="GO" id="GO:0005886">
    <property type="term" value="C:plasma membrane"/>
    <property type="evidence" value="ECO:0007669"/>
    <property type="project" value="InterPro"/>
</dbReference>
<keyword evidence="4" id="KW-1185">Reference proteome</keyword>
<dbReference type="PANTHER" id="PTHR28019">
    <property type="entry name" value="CELL MEMBRANE PROTEIN YLR413W-RELATED"/>
    <property type="match status" value="1"/>
</dbReference>
<dbReference type="GeneID" id="28979178"/>
<dbReference type="GO" id="GO:0051285">
    <property type="term" value="C:cell cortex of cell tip"/>
    <property type="evidence" value="ECO:0007669"/>
    <property type="project" value="TreeGrafter"/>
</dbReference>